<evidence type="ECO:0000313" key="2">
    <source>
        <dbReference type="Proteomes" id="UP000218209"/>
    </source>
</evidence>
<reference evidence="1 2" key="1">
    <citation type="submission" date="2017-03" db="EMBL/GenBank/DDBJ databases">
        <title>WGS assembly of Porphyra umbilicalis.</title>
        <authorList>
            <person name="Brawley S.H."/>
            <person name="Blouin N.A."/>
            <person name="Ficko-Blean E."/>
            <person name="Wheeler G.L."/>
            <person name="Lohr M."/>
            <person name="Goodson H.V."/>
            <person name="Jenkins J.W."/>
            <person name="Blaby-Haas C.E."/>
            <person name="Helliwell K.E."/>
            <person name="Chan C."/>
            <person name="Marriage T."/>
            <person name="Bhattacharya D."/>
            <person name="Klein A.S."/>
            <person name="Badis Y."/>
            <person name="Brodie J."/>
            <person name="Cao Y."/>
            <person name="Collen J."/>
            <person name="Dittami S.M."/>
            <person name="Gachon C.M."/>
            <person name="Green B.R."/>
            <person name="Karpowicz S."/>
            <person name="Kim J.W."/>
            <person name="Kudahl U."/>
            <person name="Lin S."/>
            <person name="Michel G."/>
            <person name="Mittag M."/>
            <person name="Olson B.J."/>
            <person name="Pangilinan J."/>
            <person name="Peng Y."/>
            <person name="Qiu H."/>
            <person name="Shu S."/>
            <person name="Singer J.T."/>
            <person name="Smith A.G."/>
            <person name="Sprecher B.N."/>
            <person name="Wagner V."/>
            <person name="Wang W."/>
            <person name="Wang Z.-Y."/>
            <person name="Yan J."/>
            <person name="Yarish C."/>
            <person name="Zoeuner-Riek S."/>
            <person name="Zhuang Y."/>
            <person name="Zou Y."/>
            <person name="Lindquist E.A."/>
            <person name="Grimwood J."/>
            <person name="Barry K."/>
            <person name="Rokhsar D.S."/>
            <person name="Schmutz J."/>
            <person name="Stiller J.W."/>
            <person name="Grossman A.R."/>
            <person name="Prochnik S.E."/>
        </authorList>
    </citation>
    <scope>NUCLEOTIDE SEQUENCE [LARGE SCALE GENOMIC DNA]</scope>
    <source>
        <strain evidence="1">4086291</strain>
    </source>
</reference>
<name>A0A1X6NV86_PORUM</name>
<dbReference type="AlphaFoldDB" id="A0A1X6NV86"/>
<dbReference type="EMBL" id="KV919054">
    <property type="protein sequence ID" value="OSX72544.1"/>
    <property type="molecule type" value="Genomic_DNA"/>
</dbReference>
<proteinExistence type="predicted"/>
<evidence type="ECO:0000313" key="1">
    <source>
        <dbReference type="EMBL" id="OSX72544.1"/>
    </source>
</evidence>
<organism evidence="1 2">
    <name type="scientific">Porphyra umbilicalis</name>
    <name type="common">Purple laver</name>
    <name type="synonym">Red alga</name>
    <dbReference type="NCBI Taxonomy" id="2786"/>
    <lineage>
        <taxon>Eukaryota</taxon>
        <taxon>Rhodophyta</taxon>
        <taxon>Bangiophyceae</taxon>
        <taxon>Bangiales</taxon>
        <taxon>Bangiaceae</taxon>
        <taxon>Porphyra</taxon>
    </lineage>
</organism>
<accession>A0A1X6NV86</accession>
<gene>
    <name evidence="1" type="ORF">BU14_0426s0010</name>
</gene>
<sequence length="61" mass="6688">MFSYVQGLGRTNGGQPCGVAWSATRQRGTLSVSRGLPKAFQSTSEKSWLGWRAEPLFKRVG</sequence>
<dbReference type="Proteomes" id="UP000218209">
    <property type="component" value="Unassembled WGS sequence"/>
</dbReference>
<protein>
    <submittedName>
        <fullName evidence="1">Uncharacterized protein</fullName>
    </submittedName>
</protein>
<keyword evidence="2" id="KW-1185">Reference proteome</keyword>